<dbReference type="Proteomes" id="UP000784294">
    <property type="component" value="Unassembled WGS sequence"/>
</dbReference>
<gene>
    <name evidence="1" type="ORF">PXEA_LOCUS21271</name>
</gene>
<dbReference type="AlphaFoldDB" id="A0A448X4I5"/>
<reference evidence="1" key="1">
    <citation type="submission" date="2018-11" db="EMBL/GenBank/DDBJ databases">
        <authorList>
            <consortium name="Pathogen Informatics"/>
        </authorList>
    </citation>
    <scope>NUCLEOTIDE SEQUENCE</scope>
</reference>
<evidence type="ECO:0000313" key="2">
    <source>
        <dbReference type="Proteomes" id="UP000784294"/>
    </source>
</evidence>
<name>A0A448X4I5_9PLAT</name>
<proteinExistence type="predicted"/>
<accession>A0A448X4I5</accession>
<dbReference type="EMBL" id="CAAALY010090228">
    <property type="protein sequence ID" value="VEL27831.1"/>
    <property type="molecule type" value="Genomic_DNA"/>
</dbReference>
<sequence length="137" mass="15085">MTLLLAGRKEMTQTGYPWETQKQVIATISNHADRPMYDRFLRQCSGPHSMATSQTTPIVYPNPVHPLPSGTAIAHEATRAPLNLQYSLGQPISYPLDFSDPAIAETAQSHCQVNSGIWPIDAMLAQLPIDYFGPYAS</sequence>
<evidence type="ECO:0000313" key="1">
    <source>
        <dbReference type="EMBL" id="VEL27831.1"/>
    </source>
</evidence>
<keyword evidence="2" id="KW-1185">Reference proteome</keyword>
<comment type="caution">
    <text evidence="1">The sequence shown here is derived from an EMBL/GenBank/DDBJ whole genome shotgun (WGS) entry which is preliminary data.</text>
</comment>
<protein>
    <submittedName>
        <fullName evidence="1">Uncharacterized protein</fullName>
    </submittedName>
</protein>
<organism evidence="1 2">
    <name type="scientific">Protopolystoma xenopodis</name>
    <dbReference type="NCBI Taxonomy" id="117903"/>
    <lineage>
        <taxon>Eukaryota</taxon>
        <taxon>Metazoa</taxon>
        <taxon>Spiralia</taxon>
        <taxon>Lophotrochozoa</taxon>
        <taxon>Platyhelminthes</taxon>
        <taxon>Monogenea</taxon>
        <taxon>Polyopisthocotylea</taxon>
        <taxon>Polystomatidea</taxon>
        <taxon>Polystomatidae</taxon>
        <taxon>Protopolystoma</taxon>
    </lineage>
</organism>
<feature type="non-terminal residue" evidence="1">
    <location>
        <position position="137"/>
    </location>
</feature>